<reference evidence="1" key="2">
    <citation type="journal article" date="2015" name="Fish Shellfish Immunol.">
        <title>Early steps in the European eel (Anguilla anguilla)-Vibrio vulnificus interaction in the gills: Role of the RtxA13 toxin.</title>
        <authorList>
            <person name="Callol A."/>
            <person name="Pajuelo D."/>
            <person name="Ebbesson L."/>
            <person name="Teles M."/>
            <person name="MacKenzie S."/>
            <person name="Amaro C."/>
        </authorList>
    </citation>
    <scope>NUCLEOTIDE SEQUENCE</scope>
</reference>
<sequence length="35" mass="3911">MLCSISTPVTEVTLLAFMKGKTTNKHTLTLFSHMK</sequence>
<evidence type="ECO:0000313" key="1">
    <source>
        <dbReference type="EMBL" id="JAH79035.1"/>
    </source>
</evidence>
<dbReference type="EMBL" id="GBXM01029542">
    <property type="protein sequence ID" value="JAH79035.1"/>
    <property type="molecule type" value="Transcribed_RNA"/>
</dbReference>
<protein>
    <submittedName>
        <fullName evidence="1">Uncharacterized protein</fullName>
    </submittedName>
</protein>
<reference evidence="1" key="1">
    <citation type="submission" date="2014-11" db="EMBL/GenBank/DDBJ databases">
        <authorList>
            <person name="Amaro Gonzalez C."/>
        </authorList>
    </citation>
    <scope>NUCLEOTIDE SEQUENCE</scope>
</reference>
<organism evidence="1">
    <name type="scientific">Anguilla anguilla</name>
    <name type="common">European freshwater eel</name>
    <name type="synonym">Muraena anguilla</name>
    <dbReference type="NCBI Taxonomy" id="7936"/>
    <lineage>
        <taxon>Eukaryota</taxon>
        <taxon>Metazoa</taxon>
        <taxon>Chordata</taxon>
        <taxon>Craniata</taxon>
        <taxon>Vertebrata</taxon>
        <taxon>Euteleostomi</taxon>
        <taxon>Actinopterygii</taxon>
        <taxon>Neopterygii</taxon>
        <taxon>Teleostei</taxon>
        <taxon>Anguilliformes</taxon>
        <taxon>Anguillidae</taxon>
        <taxon>Anguilla</taxon>
    </lineage>
</organism>
<dbReference type="AlphaFoldDB" id="A0A0E9VNP9"/>
<name>A0A0E9VNP9_ANGAN</name>
<proteinExistence type="predicted"/>
<accession>A0A0E9VNP9</accession>